<dbReference type="OrthoDB" id="449487at2759"/>
<dbReference type="CDD" id="cd16276">
    <property type="entry name" value="metallo-hydrolase-like_MBL-fold"/>
    <property type="match status" value="1"/>
</dbReference>
<dbReference type="PANTHER" id="PTHR42951">
    <property type="entry name" value="METALLO-BETA-LACTAMASE DOMAIN-CONTAINING"/>
    <property type="match status" value="1"/>
</dbReference>
<proteinExistence type="predicted"/>
<accession>A0A8H7A6J6</accession>
<dbReference type="Gene3D" id="3.60.15.10">
    <property type="entry name" value="Ribonuclease Z/Hydroxyacylglutathione hydrolase-like"/>
    <property type="match status" value="1"/>
</dbReference>
<dbReference type="InterPro" id="IPR001279">
    <property type="entry name" value="Metallo-B-lactamas"/>
</dbReference>
<dbReference type="SMART" id="SM00849">
    <property type="entry name" value="Lactamase_B"/>
    <property type="match status" value="1"/>
</dbReference>
<dbReference type="InterPro" id="IPR050855">
    <property type="entry name" value="NDM-1-like"/>
</dbReference>
<feature type="domain" description="Metallo-beta-lactamase" evidence="2">
    <location>
        <begin position="73"/>
        <end position="260"/>
    </location>
</feature>
<dbReference type="Pfam" id="PF00753">
    <property type="entry name" value="Lactamase_B"/>
    <property type="match status" value="1"/>
</dbReference>
<gene>
    <name evidence="3" type="ORF">GJ744_003638</name>
</gene>
<comment type="caution">
    <text evidence="3">The sequence shown here is derived from an EMBL/GenBank/DDBJ whole genome shotgun (WGS) entry which is preliminary data.</text>
</comment>
<dbReference type="PANTHER" id="PTHR42951:SF20">
    <property type="entry name" value="BETA LACTAMASE"/>
    <property type="match status" value="1"/>
</dbReference>
<keyword evidence="1" id="KW-0732">Signal</keyword>
<reference evidence="3" key="1">
    <citation type="submission" date="2020-02" db="EMBL/GenBank/DDBJ databases">
        <authorList>
            <person name="Palmer J.M."/>
        </authorList>
    </citation>
    <scope>NUCLEOTIDE SEQUENCE</scope>
    <source>
        <strain evidence="3">EPUS1.4</strain>
        <tissue evidence="3">Thallus</tissue>
    </source>
</reference>
<evidence type="ECO:0000259" key="2">
    <source>
        <dbReference type="SMART" id="SM00849"/>
    </source>
</evidence>
<evidence type="ECO:0000313" key="3">
    <source>
        <dbReference type="EMBL" id="KAF7503565.1"/>
    </source>
</evidence>
<name>A0A8H7A6J6_9EURO</name>
<evidence type="ECO:0000256" key="1">
    <source>
        <dbReference type="SAM" id="SignalP"/>
    </source>
</evidence>
<dbReference type="EMBL" id="JAACFV010000172">
    <property type="protein sequence ID" value="KAF7503565.1"/>
    <property type="molecule type" value="Genomic_DNA"/>
</dbReference>
<dbReference type="InterPro" id="IPR036866">
    <property type="entry name" value="RibonucZ/Hydroxyglut_hydro"/>
</dbReference>
<dbReference type="SUPFAM" id="SSF56281">
    <property type="entry name" value="Metallo-hydrolase/oxidoreductase"/>
    <property type="match status" value="1"/>
</dbReference>
<keyword evidence="4" id="KW-1185">Reference proteome</keyword>
<dbReference type="AlphaFoldDB" id="A0A8H7A6J6"/>
<feature type="signal peptide" evidence="1">
    <location>
        <begin position="1"/>
        <end position="16"/>
    </location>
</feature>
<dbReference type="Proteomes" id="UP000606974">
    <property type="component" value="Unassembled WGS sequence"/>
</dbReference>
<feature type="chain" id="PRO_5034075693" description="Metallo-beta-lactamase domain-containing protein" evidence="1">
    <location>
        <begin position="17"/>
        <end position="373"/>
    </location>
</feature>
<protein>
    <recommendedName>
        <fullName evidence="2">Metallo-beta-lactamase domain-containing protein</fullName>
    </recommendedName>
</protein>
<organism evidence="3 4">
    <name type="scientific">Endocarpon pusillum</name>
    <dbReference type="NCBI Taxonomy" id="364733"/>
    <lineage>
        <taxon>Eukaryota</taxon>
        <taxon>Fungi</taxon>
        <taxon>Dikarya</taxon>
        <taxon>Ascomycota</taxon>
        <taxon>Pezizomycotina</taxon>
        <taxon>Eurotiomycetes</taxon>
        <taxon>Chaetothyriomycetidae</taxon>
        <taxon>Verrucariales</taxon>
        <taxon>Verrucariaceae</taxon>
        <taxon>Endocarpon</taxon>
    </lineage>
</organism>
<sequence length="373" mass="40571">MQISVLLALLVSTASSHVINPHAPQARAPAPALAPAPQYRPITASQAGPAIPASTGYYTESFGGGAYMVTDGSYQALFLVSTEGVIVVDCPPTIGMKLIYAIGNVTDQPITHLVYSHSHADHIGGAVLLVNRTQDYGKDNENGKGGRREEIVTIAHAETARLLSQVADPNRPTPQKTFRDTYTLRSGNQTLELSYKGQNHLDGNIFIFAPQQKVLMLVDVVYPGWTPFSRLGQVMNVPGFIAAHDQILDEYNFEHFVGGHLDRSGVRADVEIQREYVRDLYDNCAETIRLSATDDPVLGAANVLGPVAALNPENPWAAFDVYLKVTSEYCANLTNAKWIDRLAGSDVFQVENAETMIESLRIDYGVLGPFANT</sequence>
<evidence type="ECO:0000313" key="4">
    <source>
        <dbReference type="Proteomes" id="UP000606974"/>
    </source>
</evidence>